<dbReference type="Proteomes" id="UP000824014">
    <property type="component" value="Unassembled WGS sequence"/>
</dbReference>
<comment type="caution">
    <text evidence="2">The sequence shown here is derived from an EMBL/GenBank/DDBJ whole genome shotgun (WGS) entry which is preliminary data.</text>
</comment>
<dbReference type="InterPro" id="IPR029063">
    <property type="entry name" value="SAM-dependent_MTases_sf"/>
</dbReference>
<reference evidence="2" key="1">
    <citation type="journal article" date="2021" name="PeerJ">
        <title>Extensive microbial diversity within the chicken gut microbiome revealed by metagenomics and culture.</title>
        <authorList>
            <person name="Gilroy R."/>
            <person name="Ravi A."/>
            <person name="Getino M."/>
            <person name="Pursley I."/>
            <person name="Horton D.L."/>
            <person name="Alikhan N.F."/>
            <person name="Baker D."/>
            <person name="Gharbi K."/>
            <person name="Hall N."/>
            <person name="Watson M."/>
            <person name="Adriaenssens E.M."/>
            <person name="Foster-Nyarko E."/>
            <person name="Jarju S."/>
            <person name="Secka A."/>
            <person name="Antonio M."/>
            <person name="Oren A."/>
            <person name="Chaudhuri R.R."/>
            <person name="La Ragione R."/>
            <person name="Hildebrand F."/>
            <person name="Pallen M.J."/>
        </authorList>
    </citation>
    <scope>NUCLEOTIDE SEQUENCE</scope>
    <source>
        <strain evidence="2">ChiHjej11B10-19426</strain>
    </source>
</reference>
<evidence type="ECO:0000259" key="1">
    <source>
        <dbReference type="Pfam" id="PF05430"/>
    </source>
</evidence>
<name>A0A9D2DCI3_9BACT</name>
<dbReference type="GO" id="GO:0016645">
    <property type="term" value="F:oxidoreductase activity, acting on the CH-NH group of donors"/>
    <property type="evidence" value="ECO:0007669"/>
    <property type="project" value="InterPro"/>
</dbReference>
<dbReference type="SUPFAM" id="SSF53335">
    <property type="entry name" value="S-adenosyl-L-methionine-dependent methyltransferases"/>
    <property type="match status" value="1"/>
</dbReference>
<dbReference type="Gene3D" id="3.40.50.150">
    <property type="entry name" value="Vaccinia Virus protein VP39"/>
    <property type="match status" value="1"/>
</dbReference>
<gene>
    <name evidence="2" type="primary">mnmD</name>
    <name evidence="2" type="ORF">H9816_00675</name>
</gene>
<dbReference type="GO" id="GO:0004808">
    <property type="term" value="F:tRNA (5-methylaminomethyl-2-thiouridylate)(34)-methyltransferase activity"/>
    <property type="evidence" value="ECO:0007669"/>
    <property type="project" value="InterPro"/>
</dbReference>
<organism evidence="2 3">
    <name type="scientific">Candidatus Tidjanibacter faecipullorum</name>
    <dbReference type="NCBI Taxonomy" id="2838766"/>
    <lineage>
        <taxon>Bacteria</taxon>
        <taxon>Pseudomonadati</taxon>
        <taxon>Bacteroidota</taxon>
        <taxon>Bacteroidia</taxon>
        <taxon>Bacteroidales</taxon>
        <taxon>Rikenellaceae</taxon>
        <taxon>Tidjanibacter</taxon>
    </lineage>
</organism>
<dbReference type="Pfam" id="PF05430">
    <property type="entry name" value="Methyltransf_30"/>
    <property type="match status" value="1"/>
</dbReference>
<reference evidence="2" key="2">
    <citation type="submission" date="2021-04" db="EMBL/GenBank/DDBJ databases">
        <authorList>
            <person name="Gilroy R."/>
        </authorList>
    </citation>
    <scope>NUCLEOTIDE SEQUENCE</scope>
    <source>
        <strain evidence="2">ChiHjej11B10-19426</strain>
    </source>
</reference>
<dbReference type="InterPro" id="IPR047785">
    <property type="entry name" value="tRNA_MNMC2"/>
</dbReference>
<accession>A0A9D2DCI3</accession>
<evidence type="ECO:0000313" key="3">
    <source>
        <dbReference type="Proteomes" id="UP000824014"/>
    </source>
</evidence>
<protein>
    <submittedName>
        <fullName evidence="2">tRNA (5-methylaminomethyl-2-thiouridine)(34)-methyltransferase MnmD</fullName>
    </submittedName>
</protein>
<dbReference type="AlphaFoldDB" id="A0A9D2DCI3"/>
<dbReference type="EMBL" id="DXCC01000003">
    <property type="protein sequence ID" value="HIZ14418.1"/>
    <property type="molecule type" value="Genomic_DNA"/>
</dbReference>
<dbReference type="PANTHER" id="PTHR39963:SF1">
    <property type="entry name" value="MNMC-LIKE METHYLTRANSFERASE DOMAIN-CONTAINING PROTEIN"/>
    <property type="match status" value="1"/>
</dbReference>
<sequence length="223" mass="24655">MHPLRTITPTLEPTDDGSVTLRHPLLGDTYHSLRGAVGEAAHVYIANGLAALPLNVVRILEVGFGSGLNAWLSLRYGEEHGLVIDYRTVERYPVDPDMAGRLGYTDDPRFVALHRAPWNMPVPITDRFRLTKYDADLTAPDGAWEVGDYDLVYFDAFAPDTQPELWSEALFRRICARLAAGGMLVTYSAKGCVKQALRAAGLEVHRLPGALGKHHMVRAVKPR</sequence>
<dbReference type="NCBIfam" id="NF033855">
    <property type="entry name" value="tRNA_MNMC2"/>
    <property type="match status" value="1"/>
</dbReference>
<proteinExistence type="predicted"/>
<evidence type="ECO:0000313" key="2">
    <source>
        <dbReference type="EMBL" id="HIZ14418.1"/>
    </source>
</evidence>
<dbReference type="PANTHER" id="PTHR39963">
    <property type="entry name" value="SLL0983 PROTEIN"/>
    <property type="match status" value="1"/>
</dbReference>
<dbReference type="InterPro" id="IPR008471">
    <property type="entry name" value="MnmC-like_methylTransf"/>
</dbReference>
<feature type="domain" description="MnmC-like methyltransferase" evidence="1">
    <location>
        <begin position="147"/>
        <end position="222"/>
    </location>
</feature>